<reference evidence="4" key="1">
    <citation type="submission" date="2023-06" db="EMBL/GenBank/DDBJ databases">
        <title>Survivors Of The Sea: Transcriptome response of Skeletonema marinoi to long-term dormancy.</title>
        <authorList>
            <person name="Pinder M.I.M."/>
            <person name="Kourtchenko O."/>
            <person name="Robertson E.K."/>
            <person name="Larsson T."/>
            <person name="Maumus F."/>
            <person name="Osuna-Cruz C.M."/>
            <person name="Vancaester E."/>
            <person name="Stenow R."/>
            <person name="Vandepoele K."/>
            <person name="Ploug H."/>
            <person name="Bruchert V."/>
            <person name="Godhe A."/>
            <person name="Topel M."/>
        </authorList>
    </citation>
    <scope>NUCLEOTIDE SEQUENCE</scope>
    <source>
        <strain evidence="4">R05AC</strain>
    </source>
</reference>
<comment type="caution">
    <text evidence="4">The sequence shown here is derived from an EMBL/GenBank/DDBJ whole genome shotgun (WGS) entry which is preliminary data.</text>
</comment>
<evidence type="ECO:0000313" key="5">
    <source>
        <dbReference type="Proteomes" id="UP001224775"/>
    </source>
</evidence>
<organism evidence="4 5">
    <name type="scientific">Skeletonema marinoi</name>
    <dbReference type="NCBI Taxonomy" id="267567"/>
    <lineage>
        <taxon>Eukaryota</taxon>
        <taxon>Sar</taxon>
        <taxon>Stramenopiles</taxon>
        <taxon>Ochrophyta</taxon>
        <taxon>Bacillariophyta</taxon>
        <taxon>Coscinodiscophyceae</taxon>
        <taxon>Thalassiosirophycidae</taxon>
        <taxon>Thalassiosirales</taxon>
        <taxon>Skeletonemataceae</taxon>
        <taxon>Skeletonema</taxon>
        <taxon>Skeletonema marinoi-dohrnii complex</taxon>
    </lineage>
</organism>
<feature type="compositionally biased region" description="Basic and acidic residues" evidence="3">
    <location>
        <begin position="557"/>
        <end position="571"/>
    </location>
</feature>
<feature type="region of interest" description="Disordered" evidence="3">
    <location>
        <begin position="530"/>
        <end position="599"/>
    </location>
</feature>
<dbReference type="SUPFAM" id="SSF48403">
    <property type="entry name" value="Ankyrin repeat"/>
    <property type="match status" value="1"/>
</dbReference>
<dbReference type="Gene3D" id="1.25.40.20">
    <property type="entry name" value="Ankyrin repeat-containing domain"/>
    <property type="match status" value="1"/>
</dbReference>
<dbReference type="InterPro" id="IPR036770">
    <property type="entry name" value="Ankyrin_rpt-contain_sf"/>
</dbReference>
<keyword evidence="2" id="KW-0040">ANK repeat</keyword>
<feature type="region of interest" description="Disordered" evidence="3">
    <location>
        <begin position="242"/>
        <end position="280"/>
    </location>
</feature>
<dbReference type="AlphaFoldDB" id="A0AAD8Y0C9"/>
<evidence type="ECO:0000256" key="3">
    <source>
        <dbReference type="SAM" id="MobiDB-lite"/>
    </source>
</evidence>
<dbReference type="EMBL" id="JATAAI010000028">
    <property type="protein sequence ID" value="KAK1736621.1"/>
    <property type="molecule type" value="Genomic_DNA"/>
</dbReference>
<sequence length="1238" mass="138035">MMNNTSTAAARMEREQGERFVQLSQRCHQQNWVAVHALAEQIISHKNDQKKAAESNNNQDELKKLPTAILCGREVVGLNDGALEAATNNDNVEGNLHDNENTPSIESPAPLPYPAQPRMLSTCLGTASPLAWACRYSAPSATVALVLNLDMSSFSNSSKPRKKRRKNRYTPRILTGLREWRRTVRVLIEADESLMKDQSSQNNLSGPNGANINAALLSQDADGNTPLHFIVRRAAAPAFGTGRWQTRDLDEDEEDESGDDEQQGQEQDAAIDVDNNDDSNLNLAVNRPRVEYWGTSGSAWDGVRWCMEAHLRRVERRIARQRSLKESMDFTDDDDGSSSATGGMTRRVRAVHIHSPVREADDDMSDADNRKVAPTKRKSLEIDDVCNTQSSRLLLRPILGSVRDLVNSCPEAVGVPDAREYEETPLIVALKSSIYVVMEQENGFHFADRIQAGPEDIAIMQGGLRGVGGQLNGDPFPFFGAGGMLNNAGIGADAGVGIAELPLPDRPVLQHNRPFEFLPNDEALMATLRGHGRRVERENRSSIQPRLSRNSSSEVTLDERMQSDSEKKEQGDCADGDDDSSSCSSVSDQSPFEEDDPLYDAFVPSANEQQFPPTDFPGAHLGLIPRGGPRYDYQTALEYRIFCLVRIMLDAYPRASCLMISDYTPLHSAVFHGRCPDTIRLLLDAESRYKESRNIKSVVKLLPTTQTTFVPCPTLPGPAMLSTNTRGELPLHFACMRNECARTIRLLSEADPRSALVRDASGRTPLRWLWIRFVDGLLDRFGGREQQADVRAPLSFREQEGGNTGNFLHFDPNVLLGINNFVRDRRGGSRTHPFDFDRQQMQSESVHDETVDEVFVFDTDYIRKTRLVDRTVDFLRMRHVPNGFETIERVAADHAITVLLKVKYLQERQNRQLDAAHMSGDTIRLPPLNLSIKEEFILFAFEKFVALIYAAFVATEAEKVSAAASAARKKQRTDNLSASAHGDIPSRTKLWHSLHSVGVEKKFMLVHEACGCSRASCPVAVAIICMKIFTDHLYQRDDDGCLPLHRVASRGLGWEPPGSLETAHASLADETLNLMKEVLTASHTSAPMTYNNNRQLPLHCAIDSVITSLRMGKHRRETLHAEARVALQKYRHNHVQIANDILSELLQANSNALQTRDGKTGLYPFMQAAVEVDDRAVVKYTNDLSRRPGFNVPGATTHSYEDDIVEESDTEGESDHLTIVYFLLREDPSVIDVQQIIM</sequence>
<dbReference type="PANTHER" id="PTHR24180">
    <property type="entry name" value="CYCLIN-DEPENDENT KINASE INHIBITOR 2C-RELATED"/>
    <property type="match status" value="1"/>
</dbReference>
<feature type="compositionally biased region" description="Low complexity" evidence="3">
    <location>
        <begin position="581"/>
        <end position="590"/>
    </location>
</feature>
<accession>A0AAD8Y0C9</accession>
<keyword evidence="5" id="KW-1185">Reference proteome</keyword>
<evidence type="ECO:0000256" key="1">
    <source>
        <dbReference type="ARBA" id="ARBA00022737"/>
    </source>
</evidence>
<feature type="compositionally biased region" description="Acidic residues" evidence="3">
    <location>
        <begin position="249"/>
        <end position="277"/>
    </location>
</feature>
<name>A0AAD8Y0C9_9STRA</name>
<gene>
    <name evidence="4" type="ORF">QTG54_012643</name>
</gene>
<dbReference type="InterPro" id="IPR051637">
    <property type="entry name" value="Ank_repeat_dom-contain_49"/>
</dbReference>
<proteinExistence type="predicted"/>
<dbReference type="PANTHER" id="PTHR24180:SF45">
    <property type="entry name" value="POLY [ADP-RIBOSE] POLYMERASE TANKYRASE"/>
    <property type="match status" value="1"/>
</dbReference>
<feature type="compositionally biased region" description="Polar residues" evidence="3">
    <location>
        <begin position="541"/>
        <end position="555"/>
    </location>
</feature>
<protein>
    <submittedName>
        <fullName evidence="4">Uncharacterized protein</fullName>
    </submittedName>
</protein>
<evidence type="ECO:0000313" key="4">
    <source>
        <dbReference type="EMBL" id="KAK1736621.1"/>
    </source>
</evidence>
<evidence type="ECO:0000256" key="2">
    <source>
        <dbReference type="ARBA" id="ARBA00023043"/>
    </source>
</evidence>
<keyword evidence="1" id="KW-0677">Repeat</keyword>
<dbReference type="Proteomes" id="UP001224775">
    <property type="component" value="Unassembled WGS sequence"/>
</dbReference>